<gene>
    <name evidence="1" type="ORF">BV22DRAFT_122373</name>
</gene>
<name>A0ACB8BXI7_9AGAM</name>
<accession>A0ACB8BXI7</accession>
<evidence type="ECO:0000313" key="2">
    <source>
        <dbReference type="Proteomes" id="UP000790709"/>
    </source>
</evidence>
<comment type="caution">
    <text evidence="1">The sequence shown here is derived from an EMBL/GenBank/DDBJ whole genome shotgun (WGS) entry which is preliminary data.</text>
</comment>
<protein>
    <submittedName>
        <fullName evidence="1">Uncharacterized protein</fullName>
    </submittedName>
</protein>
<sequence length="260" mass="28331">MTHPPMCSSSPSHNAYHREIHGAIVTGPESCIDPRRTLRTHASLDCTCSRFSESYDFLMPPGSSATDILAAAAHRDLTPVPRIVELNRSPPPPRPSHLQVPVARPHHAPRMCQGVWIDEQELQTAHANAPDGKVGVYKCLWDSKGSGSCNLWVEGVRKSMARHLQEWHGISSCDHHDTCCLWDGCGRVLKGENIARHILGGSHIDAKVMCSTCGLPLSRGDAFTRHIEKPGPCSGAHSAPLAGANCHVIHSCTAFEPHRH</sequence>
<dbReference type="Proteomes" id="UP000790709">
    <property type="component" value="Unassembled WGS sequence"/>
</dbReference>
<evidence type="ECO:0000313" key="1">
    <source>
        <dbReference type="EMBL" id="KAH7929567.1"/>
    </source>
</evidence>
<keyword evidence="2" id="KW-1185">Reference proteome</keyword>
<proteinExistence type="predicted"/>
<reference evidence="1" key="1">
    <citation type="journal article" date="2021" name="New Phytol.">
        <title>Evolutionary innovations through gain and loss of genes in the ectomycorrhizal Boletales.</title>
        <authorList>
            <person name="Wu G."/>
            <person name="Miyauchi S."/>
            <person name="Morin E."/>
            <person name="Kuo A."/>
            <person name="Drula E."/>
            <person name="Varga T."/>
            <person name="Kohler A."/>
            <person name="Feng B."/>
            <person name="Cao Y."/>
            <person name="Lipzen A."/>
            <person name="Daum C."/>
            <person name="Hundley H."/>
            <person name="Pangilinan J."/>
            <person name="Johnson J."/>
            <person name="Barry K."/>
            <person name="LaButti K."/>
            <person name="Ng V."/>
            <person name="Ahrendt S."/>
            <person name="Min B."/>
            <person name="Choi I.G."/>
            <person name="Park H."/>
            <person name="Plett J.M."/>
            <person name="Magnuson J."/>
            <person name="Spatafora J.W."/>
            <person name="Nagy L.G."/>
            <person name="Henrissat B."/>
            <person name="Grigoriev I.V."/>
            <person name="Yang Z.L."/>
            <person name="Xu J."/>
            <person name="Martin F.M."/>
        </authorList>
    </citation>
    <scope>NUCLEOTIDE SEQUENCE</scope>
    <source>
        <strain evidence="1">KUC20120723A-06</strain>
    </source>
</reference>
<dbReference type="EMBL" id="MU266340">
    <property type="protein sequence ID" value="KAH7929567.1"/>
    <property type="molecule type" value="Genomic_DNA"/>
</dbReference>
<organism evidence="1 2">
    <name type="scientific">Leucogyrophana mollusca</name>
    <dbReference type="NCBI Taxonomy" id="85980"/>
    <lineage>
        <taxon>Eukaryota</taxon>
        <taxon>Fungi</taxon>
        <taxon>Dikarya</taxon>
        <taxon>Basidiomycota</taxon>
        <taxon>Agaricomycotina</taxon>
        <taxon>Agaricomycetes</taxon>
        <taxon>Agaricomycetidae</taxon>
        <taxon>Boletales</taxon>
        <taxon>Boletales incertae sedis</taxon>
        <taxon>Leucogyrophana</taxon>
    </lineage>
</organism>